<proteinExistence type="predicted"/>
<keyword evidence="3" id="KW-1185">Reference proteome</keyword>
<organism evidence="2 3">
    <name type="scientific">Hyaloscypha hepaticicola</name>
    <dbReference type="NCBI Taxonomy" id="2082293"/>
    <lineage>
        <taxon>Eukaryota</taxon>
        <taxon>Fungi</taxon>
        <taxon>Dikarya</taxon>
        <taxon>Ascomycota</taxon>
        <taxon>Pezizomycotina</taxon>
        <taxon>Leotiomycetes</taxon>
        <taxon>Helotiales</taxon>
        <taxon>Hyaloscyphaceae</taxon>
        <taxon>Hyaloscypha</taxon>
    </lineage>
</organism>
<feature type="domain" description="F-box" evidence="1">
    <location>
        <begin position="78"/>
        <end position="123"/>
    </location>
</feature>
<accession>A0A2J6Q0M9</accession>
<sequence length="323" mass="36797">MSPATSNQQSYMHQRTHPRVKTTRLKWSWLGDQFADSKICIKLERLCWPTTFCLRPSYPSLFYCFPPASTAPPPCIMSPSLQDLPNEVIESIVALSDLGDICSLRLCSRPLATKATQVHFKSYFLSRHVDIIDTSLRAFVHLTQPGWLGCLIQHLVLVGVINNTRPREADLRKNSGSEEADDDRESVTKAQQDLDILKQRQVDFQQMHASWNRRRLVSLSLEVVVYFVDAEKRIRPPSRVRGVWGLIWKSTTRTFHSAIRSLALSQLPIEKLNIFNDRQLQGCSLACNELGRINFEQKGLAISLALLKSLLVNFSDTVIYRST</sequence>
<dbReference type="AlphaFoldDB" id="A0A2J6Q0M9"/>
<dbReference type="InterPro" id="IPR001810">
    <property type="entry name" value="F-box_dom"/>
</dbReference>
<dbReference type="OrthoDB" id="3886018at2759"/>
<dbReference type="EMBL" id="KZ613487">
    <property type="protein sequence ID" value="PMD19833.1"/>
    <property type="molecule type" value="Genomic_DNA"/>
</dbReference>
<dbReference type="Pfam" id="PF00646">
    <property type="entry name" value="F-box"/>
    <property type="match status" value="1"/>
</dbReference>
<dbReference type="PROSITE" id="PS50181">
    <property type="entry name" value="FBOX"/>
    <property type="match status" value="1"/>
</dbReference>
<protein>
    <recommendedName>
        <fullName evidence="1">F-box domain-containing protein</fullName>
    </recommendedName>
</protein>
<name>A0A2J6Q0M9_9HELO</name>
<evidence type="ECO:0000313" key="2">
    <source>
        <dbReference type="EMBL" id="PMD19833.1"/>
    </source>
</evidence>
<reference evidence="2 3" key="1">
    <citation type="submission" date="2016-05" db="EMBL/GenBank/DDBJ databases">
        <title>A degradative enzymes factory behind the ericoid mycorrhizal symbiosis.</title>
        <authorList>
            <consortium name="DOE Joint Genome Institute"/>
            <person name="Martino E."/>
            <person name="Morin E."/>
            <person name="Grelet G."/>
            <person name="Kuo A."/>
            <person name="Kohler A."/>
            <person name="Daghino S."/>
            <person name="Barry K."/>
            <person name="Choi C."/>
            <person name="Cichocki N."/>
            <person name="Clum A."/>
            <person name="Copeland A."/>
            <person name="Hainaut M."/>
            <person name="Haridas S."/>
            <person name="Labutti K."/>
            <person name="Lindquist E."/>
            <person name="Lipzen A."/>
            <person name="Khouja H.-R."/>
            <person name="Murat C."/>
            <person name="Ohm R."/>
            <person name="Olson A."/>
            <person name="Spatafora J."/>
            <person name="Veneault-Fourrey C."/>
            <person name="Henrissat B."/>
            <person name="Grigoriev I."/>
            <person name="Martin F."/>
            <person name="Perotto S."/>
        </authorList>
    </citation>
    <scope>NUCLEOTIDE SEQUENCE [LARGE SCALE GENOMIC DNA]</scope>
    <source>
        <strain evidence="2 3">UAMH 7357</strain>
    </source>
</reference>
<evidence type="ECO:0000313" key="3">
    <source>
        <dbReference type="Proteomes" id="UP000235672"/>
    </source>
</evidence>
<evidence type="ECO:0000259" key="1">
    <source>
        <dbReference type="PROSITE" id="PS50181"/>
    </source>
</evidence>
<gene>
    <name evidence="2" type="ORF">NA56DRAFT_705064</name>
</gene>
<dbReference type="Proteomes" id="UP000235672">
    <property type="component" value="Unassembled WGS sequence"/>
</dbReference>